<keyword evidence="3 6" id="KW-0812">Transmembrane</keyword>
<accession>A0ABN8Q4Q6</accession>
<sequence>MEDLQLDFSGLSCDGELSIDANLELNLGGDTGGIDLGQIQFPNRQARQILSGTSQARPNLGGVVLAQPGIQLQGTSQARPNLGGVVLAQPGVPLQGNSQARPNLGGVVLAQSGVPLQTAQPTGQQSVQVSTTSYTNHGYQVQPRQYHAPPVTLQQPPYSGAATVITTPNGPPVPQVAHMHNGLPVQTAQLAQMQQRPVVVAPTPSPNWMALSIFSVIFCTPLGIIAFMFSYLVNESLKRGDHQEAVRNSNAAKWLNVLAIISGLPLWIFIFYVIY</sequence>
<evidence type="ECO:0000313" key="8">
    <source>
        <dbReference type="Proteomes" id="UP001159405"/>
    </source>
</evidence>
<keyword evidence="5 6" id="KW-0472">Membrane</keyword>
<evidence type="ECO:0000256" key="6">
    <source>
        <dbReference type="SAM" id="Phobius"/>
    </source>
</evidence>
<dbReference type="Pfam" id="PF04505">
    <property type="entry name" value="CD225"/>
    <property type="match status" value="1"/>
</dbReference>
<keyword evidence="8" id="KW-1185">Reference proteome</keyword>
<feature type="transmembrane region" description="Helical" evidence="6">
    <location>
        <begin position="208"/>
        <end position="233"/>
    </location>
</feature>
<proteinExistence type="inferred from homology"/>
<dbReference type="PANTHER" id="PTHR14948:SF44">
    <property type="entry name" value="PROLINE-RICH TRANSMEMBRANE PROTEIN 1-LIKE"/>
    <property type="match status" value="1"/>
</dbReference>
<evidence type="ECO:0000256" key="5">
    <source>
        <dbReference type="ARBA" id="ARBA00023136"/>
    </source>
</evidence>
<evidence type="ECO:0000256" key="4">
    <source>
        <dbReference type="ARBA" id="ARBA00022989"/>
    </source>
</evidence>
<comment type="subcellular location">
    <subcellularLocation>
        <location evidence="1">Membrane</location>
    </subcellularLocation>
</comment>
<dbReference type="Proteomes" id="UP001159405">
    <property type="component" value="Unassembled WGS sequence"/>
</dbReference>
<evidence type="ECO:0000256" key="1">
    <source>
        <dbReference type="ARBA" id="ARBA00004370"/>
    </source>
</evidence>
<dbReference type="EMBL" id="CALNXK010000099">
    <property type="protein sequence ID" value="CAH3154534.1"/>
    <property type="molecule type" value="Genomic_DNA"/>
</dbReference>
<feature type="transmembrane region" description="Helical" evidence="6">
    <location>
        <begin position="254"/>
        <end position="274"/>
    </location>
</feature>
<keyword evidence="4 6" id="KW-1133">Transmembrane helix</keyword>
<comment type="similarity">
    <text evidence="2">Belongs to the CD225/Dispanin family.</text>
</comment>
<comment type="caution">
    <text evidence="7">The sequence shown here is derived from an EMBL/GenBank/DDBJ whole genome shotgun (WGS) entry which is preliminary data.</text>
</comment>
<name>A0ABN8Q4Q6_9CNID</name>
<dbReference type="PANTHER" id="PTHR14948">
    <property type="entry name" value="NG5"/>
    <property type="match status" value="1"/>
</dbReference>
<gene>
    <name evidence="7" type="ORF">PLOB_00050207</name>
</gene>
<dbReference type="InterPro" id="IPR007593">
    <property type="entry name" value="CD225/Dispanin_fam"/>
</dbReference>
<evidence type="ECO:0000256" key="2">
    <source>
        <dbReference type="ARBA" id="ARBA00006843"/>
    </source>
</evidence>
<organism evidence="7 8">
    <name type="scientific">Porites lobata</name>
    <dbReference type="NCBI Taxonomy" id="104759"/>
    <lineage>
        <taxon>Eukaryota</taxon>
        <taxon>Metazoa</taxon>
        <taxon>Cnidaria</taxon>
        <taxon>Anthozoa</taxon>
        <taxon>Hexacorallia</taxon>
        <taxon>Scleractinia</taxon>
        <taxon>Fungiina</taxon>
        <taxon>Poritidae</taxon>
        <taxon>Porites</taxon>
    </lineage>
</organism>
<evidence type="ECO:0000256" key="3">
    <source>
        <dbReference type="ARBA" id="ARBA00022692"/>
    </source>
</evidence>
<reference evidence="7 8" key="1">
    <citation type="submission" date="2022-05" db="EMBL/GenBank/DDBJ databases">
        <authorList>
            <consortium name="Genoscope - CEA"/>
            <person name="William W."/>
        </authorList>
    </citation>
    <scope>NUCLEOTIDE SEQUENCE [LARGE SCALE GENOMIC DNA]</scope>
</reference>
<protein>
    <submittedName>
        <fullName evidence="7">Uncharacterized protein</fullName>
    </submittedName>
</protein>
<dbReference type="InterPro" id="IPR051423">
    <property type="entry name" value="CD225/Dispanin"/>
</dbReference>
<evidence type="ECO:0000313" key="7">
    <source>
        <dbReference type="EMBL" id="CAH3154534.1"/>
    </source>
</evidence>